<keyword evidence="1" id="KW-0472">Membrane</keyword>
<organism evidence="2 3">
    <name type="scientific">Terfezia boudieri ATCC MYA-4762</name>
    <dbReference type="NCBI Taxonomy" id="1051890"/>
    <lineage>
        <taxon>Eukaryota</taxon>
        <taxon>Fungi</taxon>
        <taxon>Dikarya</taxon>
        <taxon>Ascomycota</taxon>
        <taxon>Pezizomycotina</taxon>
        <taxon>Pezizomycetes</taxon>
        <taxon>Pezizales</taxon>
        <taxon>Pezizaceae</taxon>
        <taxon>Terfezia</taxon>
    </lineage>
</organism>
<dbReference type="InParanoid" id="A0A3N4M7I7"/>
<gene>
    <name evidence="2" type="ORF">L211DRAFT_395666</name>
</gene>
<protein>
    <recommendedName>
        <fullName evidence="4">Transmembrane protein</fullName>
    </recommendedName>
</protein>
<dbReference type="AlphaFoldDB" id="A0A3N4M7I7"/>
<reference evidence="2 3" key="1">
    <citation type="journal article" date="2018" name="Nat. Ecol. Evol.">
        <title>Pezizomycetes genomes reveal the molecular basis of ectomycorrhizal truffle lifestyle.</title>
        <authorList>
            <person name="Murat C."/>
            <person name="Payen T."/>
            <person name="Noel B."/>
            <person name="Kuo A."/>
            <person name="Morin E."/>
            <person name="Chen J."/>
            <person name="Kohler A."/>
            <person name="Krizsan K."/>
            <person name="Balestrini R."/>
            <person name="Da Silva C."/>
            <person name="Montanini B."/>
            <person name="Hainaut M."/>
            <person name="Levati E."/>
            <person name="Barry K.W."/>
            <person name="Belfiori B."/>
            <person name="Cichocki N."/>
            <person name="Clum A."/>
            <person name="Dockter R.B."/>
            <person name="Fauchery L."/>
            <person name="Guy J."/>
            <person name="Iotti M."/>
            <person name="Le Tacon F."/>
            <person name="Lindquist E.A."/>
            <person name="Lipzen A."/>
            <person name="Malagnac F."/>
            <person name="Mello A."/>
            <person name="Molinier V."/>
            <person name="Miyauchi S."/>
            <person name="Poulain J."/>
            <person name="Riccioni C."/>
            <person name="Rubini A."/>
            <person name="Sitrit Y."/>
            <person name="Splivallo R."/>
            <person name="Traeger S."/>
            <person name="Wang M."/>
            <person name="Zifcakova L."/>
            <person name="Wipf D."/>
            <person name="Zambonelli A."/>
            <person name="Paolocci F."/>
            <person name="Nowrousian M."/>
            <person name="Ottonello S."/>
            <person name="Baldrian P."/>
            <person name="Spatafora J.W."/>
            <person name="Henrissat B."/>
            <person name="Nagy L.G."/>
            <person name="Aury J.M."/>
            <person name="Wincker P."/>
            <person name="Grigoriev I.V."/>
            <person name="Bonfante P."/>
            <person name="Martin F.M."/>
        </authorList>
    </citation>
    <scope>NUCLEOTIDE SEQUENCE [LARGE SCALE GENOMIC DNA]</scope>
    <source>
        <strain evidence="2 3">ATCC MYA-4762</strain>
    </source>
</reference>
<keyword evidence="3" id="KW-1185">Reference proteome</keyword>
<dbReference type="EMBL" id="ML121529">
    <property type="protein sequence ID" value="RPB28581.1"/>
    <property type="molecule type" value="Genomic_DNA"/>
</dbReference>
<keyword evidence="1" id="KW-1133">Transmembrane helix</keyword>
<sequence length="127" mass="14692">MPCQSVRRTGVYFRAPFGTRTCLSLPSFAFDLTLCFVFFSFLSYSKARQRQRAVPWELQTTQALPKRNFLNYPPRSRRLCSLVAQPLRSVYAPLVMSDRWQDAEKGSLEFTSIDMGARWLLGGSRRK</sequence>
<dbReference type="Proteomes" id="UP000267821">
    <property type="component" value="Unassembled WGS sequence"/>
</dbReference>
<evidence type="ECO:0000256" key="1">
    <source>
        <dbReference type="SAM" id="Phobius"/>
    </source>
</evidence>
<name>A0A3N4M7I7_9PEZI</name>
<feature type="transmembrane region" description="Helical" evidence="1">
    <location>
        <begin position="23"/>
        <end position="42"/>
    </location>
</feature>
<evidence type="ECO:0008006" key="4">
    <source>
        <dbReference type="Google" id="ProtNLM"/>
    </source>
</evidence>
<evidence type="ECO:0000313" key="2">
    <source>
        <dbReference type="EMBL" id="RPB28581.1"/>
    </source>
</evidence>
<proteinExistence type="predicted"/>
<accession>A0A3N4M7I7</accession>
<keyword evidence="1" id="KW-0812">Transmembrane</keyword>
<evidence type="ECO:0000313" key="3">
    <source>
        <dbReference type="Proteomes" id="UP000267821"/>
    </source>
</evidence>